<keyword evidence="1" id="KW-0479">Metal-binding</keyword>
<evidence type="ECO:0000256" key="4">
    <source>
        <dbReference type="PROSITE-ProRule" id="PRU00510"/>
    </source>
</evidence>
<organism evidence="7 8">
    <name type="scientific">Litorilinea aerophila</name>
    <dbReference type="NCBI Taxonomy" id="1204385"/>
    <lineage>
        <taxon>Bacteria</taxon>
        <taxon>Bacillati</taxon>
        <taxon>Chloroflexota</taxon>
        <taxon>Caldilineae</taxon>
        <taxon>Caldilineales</taxon>
        <taxon>Caldilineaceae</taxon>
        <taxon>Litorilinea</taxon>
    </lineage>
</organism>
<dbReference type="PANTHER" id="PTHR33823:SF4">
    <property type="entry name" value="GENERAL STRESS PROTEIN 16O"/>
    <property type="match status" value="1"/>
</dbReference>
<protein>
    <recommendedName>
        <fullName evidence="6">Zinc finger DksA/TraR C4-type domain-containing protein</fullName>
    </recommendedName>
</protein>
<dbReference type="GO" id="GO:0008270">
    <property type="term" value="F:zinc ion binding"/>
    <property type="evidence" value="ECO:0007669"/>
    <property type="project" value="UniProtKB-KW"/>
</dbReference>
<dbReference type="PROSITE" id="PS51128">
    <property type="entry name" value="ZF_DKSA_2"/>
    <property type="match status" value="1"/>
</dbReference>
<evidence type="ECO:0000256" key="1">
    <source>
        <dbReference type="ARBA" id="ARBA00022723"/>
    </source>
</evidence>
<feature type="zinc finger region" description="dksA C4-type" evidence="4">
    <location>
        <begin position="84"/>
        <end position="108"/>
    </location>
</feature>
<dbReference type="AlphaFoldDB" id="A0A540VDD3"/>
<dbReference type="OrthoDB" id="9811543at2"/>
<dbReference type="RefSeq" id="WP_141611010.1">
    <property type="nucleotide sequence ID" value="NZ_VIGC02000020.1"/>
</dbReference>
<dbReference type="InterPro" id="IPR037187">
    <property type="entry name" value="DnaK_N"/>
</dbReference>
<feature type="domain" description="Zinc finger DksA/TraR C4-type" evidence="6">
    <location>
        <begin position="79"/>
        <end position="112"/>
    </location>
</feature>
<dbReference type="PANTHER" id="PTHR33823">
    <property type="entry name" value="RNA POLYMERASE-BINDING TRANSCRIPTION FACTOR DKSA-RELATED"/>
    <property type="match status" value="1"/>
</dbReference>
<dbReference type="Proteomes" id="UP000317371">
    <property type="component" value="Unassembled WGS sequence"/>
</dbReference>
<dbReference type="SUPFAM" id="SSF57716">
    <property type="entry name" value="Glucocorticoid receptor-like (DNA-binding domain)"/>
    <property type="match status" value="1"/>
</dbReference>
<evidence type="ECO:0000256" key="2">
    <source>
        <dbReference type="ARBA" id="ARBA00022771"/>
    </source>
</evidence>
<evidence type="ECO:0000256" key="3">
    <source>
        <dbReference type="ARBA" id="ARBA00022833"/>
    </source>
</evidence>
<keyword evidence="3" id="KW-0862">Zinc</keyword>
<dbReference type="InterPro" id="IPR020458">
    <property type="entry name" value="Znf_DskA_TraR_CS"/>
</dbReference>
<dbReference type="Gene3D" id="1.20.120.910">
    <property type="entry name" value="DksA, coiled-coil domain"/>
    <property type="match status" value="1"/>
</dbReference>
<gene>
    <name evidence="7" type="ORF">FKZ61_15280</name>
</gene>
<dbReference type="Pfam" id="PF01258">
    <property type="entry name" value="zf-dskA_traR"/>
    <property type="match status" value="1"/>
</dbReference>
<dbReference type="PRINTS" id="PR00618">
    <property type="entry name" value="DKSAZNFINGER"/>
</dbReference>
<evidence type="ECO:0000313" key="8">
    <source>
        <dbReference type="Proteomes" id="UP000317371"/>
    </source>
</evidence>
<dbReference type="EMBL" id="VIGC01000020">
    <property type="protein sequence ID" value="TQE94785.1"/>
    <property type="molecule type" value="Genomic_DNA"/>
</dbReference>
<keyword evidence="8" id="KW-1185">Reference proteome</keyword>
<evidence type="ECO:0000259" key="6">
    <source>
        <dbReference type="Pfam" id="PF01258"/>
    </source>
</evidence>
<dbReference type="InterPro" id="IPR000962">
    <property type="entry name" value="Znf_DskA_TraR"/>
</dbReference>
<evidence type="ECO:0000313" key="7">
    <source>
        <dbReference type="EMBL" id="TQE94785.1"/>
    </source>
</evidence>
<accession>A0A540VDD3</accession>
<sequence length="116" mass="13201">MTSQLDLNEIRRQLEEERERLLEKVRVRNGNDSTGAGRNPNRTDLASDYLARERRTALLSMEQKMLAQIDEALQRLEDGTYGRCESCGEPIPPERLEALPYATLCVICQERSSSSS</sequence>
<feature type="coiled-coil region" evidence="5">
    <location>
        <begin position="4"/>
        <end position="31"/>
    </location>
</feature>
<dbReference type="FunCoup" id="A0A540VDD3">
    <property type="interactions" value="161"/>
</dbReference>
<dbReference type="SUPFAM" id="SSF109635">
    <property type="entry name" value="DnaK suppressor protein DksA, alpha-hairpin domain"/>
    <property type="match status" value="1"/>
</dbReference>
<dbReference type="InterPro" id="IPR020460">
    <property type="entry name" value="Znf_C4-type_bac"/>
</dbReference>
<proteinExistence type="predicted"/>
<evidence type="ECO:0000256" key="5">
    <source>
        <dbReference type="SAM" id="Coils"/>
    </source>
</evidence>
<dbReference type="PROSITE" id="PS01102">
    <property type="entry name" value="ZF_DKSA_1"/>
    <property type="match status" value="1"/>
</dbReference>
<dbReference type="InParanoid" id="A0A540VDD3"/>
<keyword evidence="5" id="KW-0175">Coiled coil</keyword>
<name>A0A540VDD3_9CHLR</name>
<reference evidence="7 8" key="1">
    <citation type="submission" date="2019-06" db="EMBL/GenBank/DDBJ databases">
        <title>Genome sequence of Litorilinea aerophila BAA-2444.</title>
        <authorList>
            <person name="Maclea K.S."/>
            <person name="Maurais E.G."/>
            <person name="Iannazzi L.C."/>
        </authorList>
    </citation>
    <scope>NUCLEOTIDE SEQUENCE [LARGE SCALE GENOMIC DNA]</scope>
    <source>
        <strain evidence="7 8">ATCC BAA-2444</strain>
    </source>
</reference>
<comment type="caution">
    <text evidence="7">The sequence shown here is derived from an EMBL/GenBank/DDBJ whole genome shotgun (WGS) entry which is preliminary data.</text>
</comment>
<keyword evidence="2" id="KW-0863">Zinc-finger</keyword>